<organism evidence="4 5">
    <name type="scientific">Ichthyenterobacterium magnum</name>
    <dbReference type="NCBI Taxonomy" id="1230530"/>
    <lineage>
        <taxon>Bacteria</taxon>
        <taxon>Pseudomonadati</taxon>
        <taxon>Bacteroidota</taxon>
        <taxon>Flavobacteriia</taxon>
        <taxon>Flavobacteriales</taxon>
        <taxon>Flavobacteriaceae</taxon>
        <taxon>Ichthyenterobacterium</taxon>
    </lineage>
</organism>
<evidence type="ECO:0000259" key="3">
    <source>
        <dbReference type="Pfam" id="PF08338"/>
    </source>
</evidence>
<dbReference type="PANTHER" id="PTHR11092:SF0">
    <property type="entry name" value="EPIMERASE FAMILY PROTEIN SDR39U1"/>
    <property type="match status" value="1"/>
</dbReference>
<dbReference type="EMBL" id="RAQJ01000007">
    <property type="protein sequence ID" value="RKE90838.1"/>
    <property type="molecule type" value="Genomic_DNA"/>
</dbReference>
<feature type="domain" description="DUF1731" evidence="3">
    <location>
        <begin position="255"/>
        <end position="301"/>
    </location>
</feature>
<protein>
    <recommendedName>
        <fullName evidence="6">TIGR01777 family protein</fullName>
    </recommendedName>
</protein>
<comment type="similarity">
    <text evidence="1">Belongs to the NAD(P)-dependent epimerase/dehydratase family. SDR39U1 subfamily.</text>
</comment>
<dbReference type="Proteomes" id="UP000284892">
    <property type="component" value="Unassembled WGS sequence"/>
</dbReference>
<comment type="caution">
    <text evidence="4">The sequence shown here is derived from an EMBL/GenBank/DDBJ whole genome shotgun (WGS) entry which is preliminary data.</text>
</comment>
<dbReference type="InterPro" id="IPR036291">
    <property type="entry name" value="NAD(P)-bd_dom_sf"/>
</dbReference>
<dbReference type="Gene3D" id="3.40.50.720">
    <property type="entry name" value="NAD(P)-binding Rossmann-like Domain"/>
    <property type="match status" value="1"/>
</dbReference>
<feature type="domain" description="NAD-dependent epimerase/dehydratase" evidence="2">
    <location>
        <begin position="5"/>
        <end position="126"/>
    </location>
</feature>
<dbReference type="InterPro" id="IPR010099">
    <property type="entry name" value="SDR39U1"/>
</dbReference>
<dbReference type="Pfam" id="PF08338">
    <property type="entry name" value="DUF1731"/>
    <property type="match status" value="1"/>
</dbReference>
<sequence length="311" mass="35229">MKTKILITGATGLIGQEIAKACLEKGYKIHYLTTSKVKISNEDNYKGFYWNPKEGEIDKSCFKNVSVIINLAGASISKRWTDSYKKEILESRTQALQLLKETIKVYGFKIQHIISASAIGIYPDSLINYYKEDYHEVSSSFLGQVVSQWESAVDEFSNLKIKVTKIRIGLVLSNKGGALLEIAKPIQFGFGAAFGSGKQWQSWIHIKDLAELFVFIKQHNIEGTYNAVAPNPVSNKELVKAVAKVLKKPLLLPNIPKSVMKLILGEMHELLFESHRVSSRKTENLGFNFKYHHLQKALRDLFPFKTNYIQK</sequence>
<dbReference type="SUPFAM" id="SSF51735">
    <property type="entry name" value="NAD(P)-binding Rossmann-fold domains"/>
    <property type="match status" value="1"/>
</dbReference>
<proteinExistence type="inferred from homology"/>
<accession>A0A420DEJ9</accession>
<reference evidence="4 5" key="1">
    <citation type="submission" date="2018-09" db="EMBL/GenBank/DDBJ databases">
        <title>Genomic Encyclopedia of Archaeal and Bacterial Type Strains, Phase II (KMG-II): from individual species to whole genera.</title>
        <authorList>
            <person name="Goeker M."/>
        </authorList>
    </citation>
    <scope>NUCLEOTIDE SEQUENCE [LARGE SCALE GENOMIC DNA]</scope>
    <source>
        <strain evidence="4 5">DSM 26283</strain>
    </source>
</reference>
<dbReference type="AlphaFoldDB" id="A0A420DEJ9"/>
<keyword evidence="5" id="KW-1185">Reference proteome</keyword>
<dbReference type="PANTHER" id="PTHR11092">
    <property type="entry name" value="SUGAR NUCLEOTIDE EPIMERASE RELATED"/>
    <property type="match status" value="1"/>
</dbReference>
<evidence type="ECO:0008006" key="6">
    <source>
        <dbReference type="Google" id="ProtNLM"/>
    </source>
</evidence>
<evidence type="ECO:0000256" key="1">
    <source>
        <dbReference type="ARBA" id="ARBA00009353"/>
    </source>
</evidence>
<evidence type="ECO:0000313" key="5">
    <source>
        <dbReference type="Proteomes" id="UP000284892"/>
    </source>
</evidence>
<dbReference type="RefSeq" id="WP_120202717.1">
    <property type="nucleotide sequence ID" value="NZ_RAQJ01000007.1"/>
</dbReference>
<evidence type="ECO:0000259" key="2">
    <source>
        <dbReference type="Pfam" id="PF01370"/>
    </source>
</evidence>
<dbReference type="InterPro" id="IPR013549">
    <property type="entry name" value="DUF1731"/>
</dbReference>
<name>A0A420DEJ9_9FLAO</name>
<dbReference type="NCBIfam" id="TIGR01777">
    <property type="entry name" value="yfcH"/>
    <property type="match status" value="1"/>
</dbReference>
<gene>
    <name evidence="4" type="ORF">BXY80_2681</name>
</gene>
<dbReference type="InterPro" id="IPR001509">
    <property type="entry name" value="Epimerase_deHydtase"/>
</dbReference>
<evidence type="ECO:0000313" key="4">
    <source>
        <dbReference type="EMBL" id="RKE90838.1"/>
    </source>
</evidence>
<dbReference type="Pfam" id="PF01370">
    <property type="entry name" value="Epimerase"/>
    <property type="match status" value="1"/>
</dbReference>
<dbReference type="OrthoDB" id="9801773at2"/>